<comment type="subcellular location">
    <subcellularLocation>
        <location evidence="1">Cell membrane</location>
        <topology evidence="1">Multi-pass membrane protein</topology>
    </subcellularLocation>
</comment>
<sequence>MRKILLPTLCFIAIFLPFLIAIFLVLRLLFEGNISDWRYAAVVLLLFVAACLCGYKNRPLPPIWDQLLLGGTLLLLLPVLAIGLLFGRLDMIVFFAHWTQGVEGIPIVEFLPTIFTAVTYSCVIFWCYRFLYRYLHRIKVVGLLIAIPLLYSNSLPSEIAYLVGGYGAHDTSLAERLEAPQIALTQQKPDLVIIYLEGTERTFGEPVFNDIYDPVRIYEDQGLVFTNVDQVDGTGSSVSGMIASQCGVPLLPRGIRARKGLEDVDDYLSGIDCLSDHLGRAGYASRFIVGASLSFVGIDKFYSRHGIDELIGLKSLETRLPADIAEANRIKWGFSDEVVFDQALLQFQELAADTAPFVLIVETIGPHGSGNGGYLAPSCVEPGAPLSSARIEPTVRCTAGLTQEFIETIRSETPGRDLRIVLLSDHLSHQNNATERLDRFERRNTAIFLSDDTEPRHIGKYGSMLDIYPTMLDWMGVLPDGSGAGLGRSLLAQAPTLSEEIGIRELGRLFSGDADLASVIWGVDTGE</sequence>
<keyword evidence="9" id="KW-1185">Reference proteome</keyword>
<dbReference type="GO" id="GO:0005886">
    <property type="term" value="C:plasma membrane"/>
    <property type="evidence" value="ECO:0007669"/>
    <property type="project" value="UniProtKB-SubCell"/>
</dbReference>
<evidence type="ECO:0000256" key="5">
    <source>
        <dbReference type="ARBA" id="ARBA00023136"/>
    </source>
</evidence>
<dbReference type="AlphaFoldDB" id="A0A8J7LQ13"/>
<gene>
    <name evidence="8" type="ORF">H1D41_08340</name>
</gene>
<dbReference type="SUPFAM" id="SSF53649">
    <property type="entry name" value="Alkaline phosphatase-like"/>
    <property type="match status" value="1"/>
</dbReference>
<dbReference type="CDD" id="cd16015">
    <property type="entry name" value="LTA_synthase"/>
    <property type="match status" value="1"/>
</dbReference>
<reference evidence="8" key="1">
    <citation type="submission" date="2020-10" db="EMBL/GenBank/DDBJ databases">
        <title>Paenihalocynthiibacter styelae gen. nov., sp. nov., isolated from stalked sea squirt Styela clava.</title>
        <authorList>
            <person name="Kim Y.-O."/>
            <person name="Yoon J.-H."/>
        </authorList>
    </citation>
    <scope>NUCLEOTIDE SEQUENCE</scope>
    <source>
        <strain evidence="8">MYP1-1</strain>
    </source>
</reference>
<accession>A0A8J7LQ13</accession>
<dbReference type="PANTHER" id="PTHR47371:SF3">
    <property type="entry name" value="PHOSPHOGLYCEROL TRANSFERASE I"/>
    <property type="match status" value="1"/>
</dbReference>
<dbReference type="EMBL" id="JADCKQ010000005">
    <property type="protein sequence ID" value="MBI1493637.1"/>
    <property type="molecule type" value="Genomic_DNA"/>
</dbReference>
<evidence type="ECO:0000256" key="4">
    <source>
        <dbReference type="ARBA" id="ARBA00022989"/>
    </source>
</evidence>
<evidence type="ECO:0000313" key="8">
    <source>
        <dbReference type="EMBL" id="MBI1493637.1"/>
    </source>
</evidence>
<feature type="transmembrane region" description="Helical" evidence="6">
    <location>
        <begin position="9"/>
        <end position="30"/>
    </location>
</feature>
<keyword evidence="8" id="KW-0378">Hydrolase</keyword>
<proteinExistence type="predicted"/>
<organism evidence="8 9">
    <name type="scientific">Halocynthiibacter styelae</name>
    <dbReference type="NCBI Taxonomy" id="2761955"/>
    <lineage>
        <taxon>Bacteria</taxon>
        <taxon>Pseudomonadati</taxon>
        <taxon>Pseudomonadota</taxon>
        <taxon>Alphaproteobacteria</taxon>
        <taxon>Rhodobacterales</taxon>
        <taxon>Paracoccaceae</taxon>
        <taxon>Halocynthiibacter</taxon>
    </lineage>
</organism>
<evidence type="ECO:0000256" key="3">
    <source>
        <dbReference type="ARBA" id="ARBA00022692"/>
    </source>
</evidence>
<feature type="transmembrane region" description="Helical" evidence="6">
    <location>
        <begin position="107"/>
        <end position="127"/>
    </location>
</feature>
<keyword evidence="5 6" id="KW-0472">Membrane</keyword>
<dbReference type="RefSeq" id="WP_228848470.1">
    <property type="nucleotide sequence ID" value="NZ_JADCKQ010000005.1"/>
</dbReference>
<dbReference type="Pfam" id="PF00884">
    <property type="entry name" value="Sulfatase"/>
    <property type="match status" value="1"/>
</dbReference>
<evidence type="ECO:0000259" key="7">
    <source>
        <dbReference type="Pfam" id="PF00884"/>
    </source>
</evidence>
<evidence type="ECO:0000256" key="6">
    <source>
        <dbReference type="SAM" id="Phobius"/>
    </source>
</evidence>
<comment type="caution">
    <text evidence="8">The sequence shown here is derived from an EMBL/GenBank/DDBJ whole genome shotgun (WGS) entry which is preliminary data.</text>
</comment>
<feature type="transmembrane region" description="Helical" evidence="6">
    <location>
        <begin position="36"/>
        <end position="55"/>
    </location>
</feature>
<name>A0A8J7LQ13_9RHOB</name>
<feature type="transmembrane region" description="Helical" evidence="6">
    <location>
        <begin position="134"/>
        <end position="151"/>
    </location>
</feature>
<dbReference type="Proteomes" id="UP000640583">
    <property type="component" value="Unassembled WGS sequence"/>
</dbReference>
<dbReference type="InterPro" id="IPR050448">
    <property type="entry name" value="OpgB/LTA_synthase_biosynth"/>
</dbReference>
<dbReference type="InterPro" id="IPR000917">
    <property type="entry name" value="Sulfatase_N"/>
</dbReference>
<dbReference type="Gene3D" id="3.40.720.10">
    <property type="entry name" value="Alkaline Phosphatase, subunit A"/>
    <property type="match status" value="1"/>
</dbReference>
<keyword evidence="4 6" id="KW-1133">Transmembrane helix</keyword>
<feature type="transmembrane region" description="Helical" evidence="6">
    <location>
        <begin position="67"/>
        <end position="87"/>
    </location>
</feature>
<keyword evidence="2" id="KW-1003">Cell membrane</keyword>
<evidence type="ECO:0000313" key="9">
    <source>
        <dbReference type="Proteomes" id="UP000640583"/>
    </source>
</evidence>
<dbReference type="GO" id="GO:0016787">
    <property type="term" value="F:hydrolase activity"/>
    <property type="evidence" value="ECO:0007669"/>
    <property type="project" value="UniProtKB-KW"/>
</dbReference>
<protein>
    <submittedName>
        <fullName evidence="8">Sulfatase-like hydrolase/transferase</fullName>
    </submittedName>
</protein>
<evidence type="ECO:0000256" key="1">
    <source>
        <dbReference type="ARBA" id="ARBA00004651"/>
    </source>
</evidence>
<dbReference type="InterPro" id="IPR017850">
    <property type="entry name" value="Alkaline_phosphatase_core_sf"/>
</dbReference>
<keyword evidence="3 6" id="KW-0812">Transmembrane</keyword>
<dbReference type="PANTHER" id="PTHR47371">
    <property type="entry name" value="LIPOTEICHOIC ACID SYNTHASE"/>
    <property type="match status" value="1"/>
</dbReference>
<feature type="domain" description="Sulfatase N-terminal" evidence="7">
    <location>
        <begin position="271"/>
        <end position="477"/>
    </location>
</feature>
<evidence type="ECO:0000256" key="2">
    <source>
        <dbReference type="ARBA" id="ARBA00022475"/>
    </source>
</evidence>